<keyword evidence="8" id="KW-1185">Reference proteome</keyword>
<feature type="transmembrane region" description="Helical" evidence="6">
    <location>
        <begin position="141"/>
        <end position="160"/>
    </location>
</feature>
<sequence length="219" mass="25064">MIEFIVTNNGSGHSVTGLRYKEYQLQDFSSWFLKELNNSRNWERLKVCLVKSDDCNNLSKKYKTPKQYKSAKLSPIEAGCCRPPSQCGYPAVNASYYDLTFHPVSPNNDCKRYKNYRAVKCYDCDSCKAGVAQYMKTEWRVVAIFNVVLFVVLVRQTNILALFQDYNNQRTLILKVIGALILSTFVLCIASVLYTSWDAARDEMLQGAILKLEGNLLYL</sequence>
<dbReference type="Proteomes" id="UP000289340">
    <property type="component" value="Chromosome 5"/>
</dbReference>
<reference evidence="7 8" key="1">
    <citation type="submission" date="2018-09" db="EMBL/GenBank/DDBJ databases">
        <title>A high-quality reference genome of wild soybean provides a powerful tool to mine soybean genomes.</title>
        <authorList>
            <person name="Xie M."/>
            <person name="Chung C.Y.L."/>
            <person name="Li M.-W."/>
            <person name="Wong F.-L."/>
            <person name="Chan T.-F."/>
            <person name="Lam H.-M."/>
        </authorList>
    </citation>
    <scope>NUCLEOTIDE SEQUENCE [LARGE SCALE GENOMIC DNA]</scope>
    <source>
        <strain evidence="8">cv. W05</strain>
        <tissue evidence="7">Hypocotyl of etiolated seedlings</tissue>
    </source>
</reference>
<comment type="caution">
    <text evidence="7">The sequence shown here is derived from an EMBL/GenBank/DDBJ whole genome shotgun (WGS) entry which is preliminary data.</text>
</comment>
<dbReference type="PANTHER" id="PTHR32191">
    <property type="entry name" value="TETRASPANIN-8-RELATED"/>
    <property type="match status" value="1"/>
</dbReference>
<evidence type="ECO:0000313" key="7">
    <source>
        <dbReference type="EMBL" id="RZC13470.1"/>
    </source>
</evidence>
<evidence type="ECO:0000313" key="8">
    <source>
        <dbReference type="Proteomes" id="UP000289340"/>
    </source>
</evidence>
<evidence type="ECO:0000256" key="3">
    <source>
        <dbReference type="ARBA" id="ARBA00022692"/>
    </source>
</evidence>
<evidence type="ECO:0000256" key="6">
    <source>
        <dbReference type="SAM" id="Phobius"/>
    </source>
</evidence>
<keyword evidence="5 6" id="KW-0472">Membrane</keyword>
<keyword evidence="3 6" id="KW-0812">Transmembrane</keyword>
<dbReference type="AlphaFoldDB" id="A0A445KRB1"/>
<proteinExistence type="inferred from homology"/>
<evidence type="ECO:0000256" key="5">
    <source>
        <dbReference type="ARBA" id="ARBA00023136"/>
    </source>
</evidence>
<comment type="subcellular location">
    <subcellularLocation>
        <location evidence="1">Membrane</location>
    </subcellularLocation>
</comment>
<feature type="transmembrane region" description="Helical" evidence="6">
    <location>
        <begin position="172"/>
        <end position="194"/>
    </location>
</feature>
<comment type="similarity">
    <text evidence="2">Belongs to the tetraspanin (TM4SF) family.</text>
</comment>
<organism evidence="7 8">
    <name type="scientific">Glycine soja</name>
    <name type="common">Wild soybean</name>
    <dbReference type="NCBI Taxonomy" id="3848"/>
    <lineage>
        <taxon>Eukaryota</taxon>
        <taxon>Viridiplantae</taxon>
        <taxon>Streptophyta</taxon>
        <taxon>Embryophyta</taxon>
        <taxon>Tracheophyta</taxon>
        <taxon>Spermatophyta</taxon>
        <taxon>Magnoliopsida</taxon>
        <taxon>eudicotyledons</taxon>
        <taxon>Gunneridae</taxon>
        <taxon>Pentapetalae</taxon>
        <taxon>rosids</taxon>
        <taxon>fabids</taxon>
        <taxon>Fabales</taxon>
        <taxon>Fabaceae</taxon>
        <taxon>Papilionoideae</taxon>
        <taxon>50 kb inversion clade</taxon>
        <taxon>NPAAA clade</taxon>
        <taxon>indigoferoid/millettioid clade</taxon>
        <taxon>Phaseoleae</taxon>
        <taxon>Glycine</taxon>
        <taxon>Glycine subgen. Soja</taxon>
    </lineage>
</organism>
<evidence type="ECO:0000256" key="2">
    <source>
        <dbReference type="ARBA" id="ARBA00006840"/>
    </source>
</evidence>
<evidence type="ECO:0000256" key="1">
    <source>
        <dbReference type="ARBA" id="ARBA00004370"/>
    </source>
</evidence>
<dbReference type="EMBL" id="QZWG01000005">
    <property type="protein sequence ID" value="RZC13470.1"/>
    <property type="molecule type" value="Genomic_DNA"/>
</dbReference>
<gene>
    <name evidence="7" type="ORF">D0Y65_012885</name>
</gene>
<evidence type="ECO:0000256" key="4">
    <source>
        <dbReference type="ARBA" id="ARBA00022989"/>
    </source>
</evidence>
<dbReference type="GO" id="GO:0009734">
    <property type="term" value="P:auxin-activated signaling pathway"/>
    <property type="evidence" value="ECO:0007669"/>
    <property type="project" value="InterPro"/>
</dbReference>
<keyword evidence="4 6" id="KW-1133">Transmembrane helix</keyword>
<protein>
    <submittedName>
        <fullName evidence="7">Tetraspanin-10</fullName>
    </submittedName>
</protein>
<dbReference type="GO" id="GO:0016020">
    <property type="term" value="C:membrane"/>
    <property type="evidence" value="ECO:0007669"/>
    <property type="project" value="UniProtKB-SubCell"/>
</dbReference>
<accession>A0A445KRB1</accession>
<dbReference type="InterPro" id="IPR044991">
    <property type="entry name" value="TET_plant"/>
</dbReference>
<name>A0A445KRB1_GLYSO</name>